<name>A0A1G4JY81_9SACH</name>
<dbReference type="Pfam" id="PF07954">
    <property type="entry name" value="DUF1689"/>
    <property type="match status" value="1"/>
</dbReference>
<evidence type="ECO:0000256" key="1">
    <source>
        <dbReference type="SAM" id="MobiDB-lite"/>
    </source>
</evidence>
<organism evidence="2 3">
    <name type="scientific">Lachancea meyersii CBS 8951</name>
    <dbReference type="NCBI Taxonomy" id="1266667"/>
    <lineage>
        <taxon>Eukaryota</taxon>
        <taxon>Fungi</taxon>
        <taxon>Dikarya</taxon>
        <taxon>Ascomycota</taxon>
        <taxon>Saccharomycotina</taxon>
        <taxon>Saccharomycetes</taxon>
        <taxon>Saccharomycetales</taxon>
        <taxon>Saccharomycetaceae</taxon>
        <taxon>Lachancea</taxon>
    </lineage>
</organism>
<evidence type="ECO:0000313" key="2">
    <source>
        <dbReference type="EMBL" id="SCU96097.1"/>
    </source>
</evidence>
<accession>A0A1G4JY81</accession>
<feature type="region of interest" description="Disordered" evidence="1">
    <location>
        <begin position="193"/>
        <end position="332"/>
    </location>
</feature>
<feature type="compositionally biased region" description="Basic and acidic residues" evidence="1">
    <location>
        <begin position="321"/>
        <end position="332"/>
    </location>
</feature>
<feature type="compositionally biased region" description="Polar residues" evidence="1">
    <location>
        <begin position="292"/>
        <end position="306"/>
    </location>
</feature>
<feature type="compositionally biased region" description="Polar residues" evidence="1">
    <location>
        <begin position="130"/>
        <end position="141"/>
    </location>
</feature>
<feature type="region of interest" description="Disordered" evidence="1">
    <location>
        <begin position="129"/>
        <end position="156"/>
    </location>
</feature>
<keyword evidence="3" id="KW-1185">Reference proteome</keyword>
<feature type="compositionally biased region" description="Polar residues" evidence="1">
    <location>
        <begin position="260"/>
        <end position="272"/>
    </location>
</feature>
<evidence type="ECO:0000313" key="3">
    <source>
        <dbReference type="Proteomes" id="UP000191144"/>
    </source>
</evidence>
<sequence>MSQTDFNGESRSQEANRASKLPLDKPCFKEAYETALKFYAKDDVLDTRDRLELSKAYVSISRAQLWSGWTAFALVFGTPFGIQLYKTRAIKGVKVPRNFVLGLLAMALTAHTSGKAMYKSQLSRLDPNSAFESSSEGNWDTLTDHDSEEISSQSGLSRERRQYDMLKLLGYGMAPKWGQYFYSTYTNPERRLPNPKVKLDEMKNGKTPSISPFLNQRDPIGLYSGPRHDKKDGIPQLAPRPDQSATISHDIDDDDPLGQVDTNPKTTYTSSWDRVRNQRGVTNDATGGRWSQIRTSPLDSQSQQAPPRNDKDENSDDFEALLEKERRGEDTI</sequence>
<dbReference type="AlphaFoldDB" id="A0A1G4JY81"/>
<protein>
    <submittedName>
        <fullName evidence="2">LAME_0F14862g1_1</fullName>
    </submittedName>
</protein>
<feature type="compositionally biased region" description="Basic and acidic residues" evidence="1">
    <location>
        <begin position="193"/>
        <end position="204"/>
    </location>
</feature>
<reference evidence="3" key="1">
    <citation type="submission" date="2016-03" db="EMBL/GenBank/DDBJ databases">
        <authorList>
            <person name="Devillers Hugo."/>
        </authorList>
    </citation>
    <scope>NUCLEOTIDE SEQUENCE [LARGE SCALE GENOMIC DNA]</scope>
</reference>
<dbReference type="InterPro" id="IPR012470">
    <property type="entry name" value="Pup1-like"/>
</dbReference>
<dbReference type="OrthoDB" id="4036490at2759"/>
<proteinExistence type="predicted"/>
<dbReference type="Proteomes" id="UP000191144">
    <property type="component" value="Chromosome F"/>
</dbReference>
<dbReference type="EMBL" id="LT598477">
    <property type="protein sequence ID" value="SCU96097.1"/>
    <property type="molecule type" value="Genomic_DNA"/>
</dbReference>
<gene>
    <name evidence="2" type="ORF">LAME_0F14862G</name>
</gene>